<dbReference type="Proteomes" id="UP001500466">
    <property type="component" value="Unassembled WGS sequence"/>
</dbReference>
<sequence length="251" mass="25660">MCAEPLCTQDVGHGGIAAPPPPPAGTRGGGGARTGRCRAYADEGVASMDEFAAVVLAFPAVVFTFALVVVVAFWLCVLVGAVEHDSFEDGSAGDVLGLGGVPPTVSVSLWVAMAWVLSLVGGVLFGSAAPSAGMRAVVDVGVLAAAVFAAWLATRVVLHPLRHLFPDEPGPSRHDFIGLTCVIRTGRVDGRFGQAEVTARDGATAVVQVRQTGTDVFAAGGTGLLYAYDEPGEFFWVAPFDAALDPGAPLA</sequence>
<keyword evidence="4" id="KW-1185">Reference proteome</keyword>
<keyword evidence="2" id="KW-0472">Membrane</keyword>
<evidence type="ECO:0000313" key="3">
    <source>
        <dbReference type="EMBL" id="GAA4956561.1"/>
    </source>
</evidence>
<evidence type="ECO:0008006" key="5">
    <source>
        <dbReference type="Google" id="ProtNLM"/>
    </source>
</evidence>
<accession>A0ABP9GXW7</accession>
<feature type="transmembrane region" description="Helical" evidence="2">
    <location>
        <begin position="137"/>
        <end position="158"/>
    </location>
</feature>
<proteinExistence type="predicted"/>
<evidence type="ECO:0000256" key="2">
    <source>
        <dbReference type="SAM" id="Phobius"/>
    </source>
</evidence>
<protein>
    <recommendedName>
        <fullName evidence="5">DUF1449 family protein</fullName>
    </recommendedName>
</protein>
<evidence type="ECO:0000313" key="4">
    <source>
        <dbReference type="Proteomes" id="UP001500466"/>
    </source>
</evidence>
<evidence type="ECO:0000256" key="1">
    <source>
        <dbReference type="SAM" id="MobiDB-lite"/>
    </source>
</evidence>
<feature type="transmembrane region" description="Helical" evidence="2">
    <location>
        <begin position="101"/>
        <end position="125"/>
    </location>
</feature>
<reference evidence="4" key="1">
    <citation type="journal article" date="2019" name="Int. J. Syst. Evol. Microbiol.">
        <title>The Global Catalogue of Microorganisms (GCM) 10K type strain sequencing project: providing services to taxonomists for standard genome sequencing and annotation.</title>
        <authorList>
            <consortium name="The Broad Institute Genomics Platform"/>
            <consortium name="The Broad Institute Genome Sequencing Center for Infectious Disease"/>
            <person name="Wu L."/>
            <person name="Ma J."/>
        </authorList>
    </citation>
    <scope>NUCLEOTIDE SEQUENCE [LARGE SCALE GENOMIC DNA]</scope>
    <source>
        <strain evidence="4">JCM 17986</strain>
    </source>
</reference>
<keyword evidence="2" id="KW-0812">Transmembrane</keyword>
<comment type="caution">
    <text evidence="3">The sequence shown here is derived from an EMBL/GenBank/DDBJ whole genome shotgun (WGS) entry which is preliminary data.</text>
</comment>
<name>A0ABP9GXW7_9ACTN</name>
<feature type="region of interest" description="Disordered" evidence="1">
    <location>
        <begin position="13"/>
        <end position="32"/>
    </location>
</feature>
<organism evidence="3 4">
    <name type="scientific">Yinghuangia aomiensis</name>
    <dbReference type="NCBI Taxonomy" id="676205"/>
    <lineage>
        <taxon>Bacteria</taxon>
        <taxon>Bacillati</taxon>
        <taxon>Actinomycetota</taxon>
        <taxon>Actinomycetes</taxon>
        <taxon>Kitasatosporales</taxon>
        <taxon>Streptomycetaceae</taxon>
        <taxon>Yinghuangia</taxon>
    </lineage>
</organism>
<gene>
    <name evidence="3" type="ORF">GCM10023205_18450</name>
</gene>
<keyword evidence="2" id="KW-1133">Transmembrane helix</keyword>
<dbReference type="EMBL" id="BAABHS010000005">
    <property type="protein sequence ID" value="GAA4956561.1"/>
    <property type="molecule type" value="Genomic_DNA"/>
</dbReference>
<feature type="transmembrane region" description="Helical" evidence="2">
    <location>
        <begin position="51"/>
        <end position="81"/>
    </location>
</feature>